<comment type="caution">
    <text evidence="7">The sequence shown here is derived from an EMBL/GenBank/DDBJ whole genome shotgun (WGS) entry which is preliminary data.</text>
</comment>
<evidence type="ECO:0000259" key="6">
    <source>
        <dbReference type="PROSITE" id="PS50893"/>
    </source>
</evidence>
<dbReference type="PROSITE" id="PS50893">
    <property type="entry name" value="ABC_TRANSPORTER_2"/>
    <property type="match status" value="1"/>
</dbReference>
<evidence type="ECO:0000256" key="4">
    <source>
        <dbReference type="ARBA" id="ARBA00022840"/>
    </source>
</evidence>
<dbReference type="InterPro" id="IPR003593">
    <property type="entry name" value="AAA+_ATPase"/>
</dbReference>
<evidence type="ECO:0000256" key="1">
    <source>
        <dbReference type="ARBA" id="ARBA00005417"/>
    </source>
</evidence>
<keyword evidence="5" id="KW-0029">Amino-acid transport</keyword>
<dbReference type="GO" id="GO:0015807">
    <property type="term" value="P:L-amino acid transport"/>
    <property type="evidence" value="ECO:0007669"/>
    <property type="project" value="TreeGrafter"/>
</dbReference>
<proteinExistence type="inferred from homology"/>
<keyword evidence="2" id="KW-0813">Transport</keyword>
<dbReference type="CDD" id="cd03224">
    <property type="entry name" value="ABC_TM1139_LivF_branched"/>
    <property type="match status" value="1"/>
</dbReference>
<dbReference type="SMART" id="SM00382">
    <property type="entry name" value="AAA"/>
    <property type="match status" value="1"/>
</dbReference>
<name>A0A7K0BYK9_9ACTN</name>
<keyword evidence="4 7" id="KW-0067">ATP-binding</keyword>
<keyword evidence="8" id="KW-1185">Reference proteome</keyword>
<dbReference type="PANTHER" id="PTHR43820">
    <property type="entry name" value="HIGH-AFFINITY BRANCHED-CHAIN AMINO ACID TRANSPORT ATP-BINDING PROTEIN LIVF"/>
    <property type="match status" value="1"/>
</dbReference>
<dbReference type="InterPro" id="IPR027417">
    <property type="entry name" value="P-loop_NTPase"/>
</dbReference>
<dbReference type="GO" id="GO:0016887">
    <property type="term" value="F:ATP hydrolysis activity"/>
    <property type="evidence" value="ECO:0007669"/>
    <property type="project" value="InterPro"/>
</dbReference>
<dbReference type="GO" id="GO:0005524">
    <property type="term" value="F:ATP binding"/>
    <property type="evidence" value="ECO:0007669"/>
    <property type="project" value="UniProtKB-KW"/>
</dbReference>
<dbReference type="InterPro" id="IPR052156">
    <property type="entry name" value="BCAA_Transport_ATP-bd_LivF"/>
</dbReference>
<protein>
    <submittedName>
        <fullName evidence="7">High-affinity branched-chain amino acid transport ATP-binding protein LivF</fullName>
    </submittedName>
</protein>
<comment type="similarity">
    <text evidence="1">Belongs to the ABC transporter superfamily.</text>
</comment>
<evidence type="ECO:0000256" key="5">
    <source>
        <dbReference type="ARBA" id="ARBA00022970"/>
    </source>
</evidence>
<gene>
    <name evidence="7" type="primary">livF_4</name>
    <name evidence="7" type="ORF">ACRB68_43590</name>
</gene>
<organism evidence="7 8">
    <name type="scientific">Actinomadura macrotermitis</name>
    <dbReference type="NCBI Taxonomy" id="2585200"/>
    <lineage>
        <taxon>Bacteria</taxon>
        <taxon>Bacillati</taxon>
        <taxon>Actinomycetota</taxon>
        <taxon>Actinomycetes</taxon>
        <taxon>Streptosporangiales</taxon>
        <taxon>Thermomonosporaceae</taxon>
        <taxon>Actinomadura</taxon>
    </lineage>
</organism>
<dbReference type="GO" id="GO:0015658">
    <property type="term" value="F:branched-chain amino acid transmembrane transporter activity"/>
    <property type="evidence" value="ECO:0007669"/>
    <property type="project" value="TreeGrafter"/>
</dbReference>
<dbReference type="InterPro" id="IPR017871">
    <property type="entry name" value="ABC_transporter-like_CS"/>
</dbReference>
<dbReference type="RefSeq" id="WP_153535436.1">
    <property type="nucleotide sequence ID" value="NZ_WEGH01000003.1"/>
</dbReference>
<dbReference type="Proteomes" id="UP000487268">
    <property type="component" value="Unassembled WGS sequence"/>
</dbReference>
<dbReference type="AlphaFoldDB" id="A0A7K0BYK9"/>
<evidence type="ECO:0000313" key="8">
    <source>
        <dbReference type="Proteomes" id="UP000487268"/>
    </source>
</evidence>
<dbReference type="Gene3D" id="3.40.50.300">
    <property type="entry name" value="P-loop containing nucleotide triphosphate hydrolases"/>
    <property type="match status" value="1"/>
</dbReference>
<feature type="domain" description="ABC transporter" evidence="6">
    <location>
        <begin position="10"/>
        <end position="242"/>
    </location>
</feature>
<dbReference type="PROSITE" id="PS00211">
    <property type="entry name" value="ABC_TRANSPORTER_1"/>
    <property type="match status" value="1"/>
</dbReference>
<accession>A0A7K0BYK9</accession>
<evidence type="ECO:0000256" key="3">
    <source>
        <dbReference type="ARBA" id="ARBA00022741"/>
    </source>
</evidence>
<reference evidence="7 8" key="1">
    <citation type="submission" date="2019-10" db="EMBL/GenBank/DDBJ databases">
        <title>Actinomadura rubteroloni sp. nov. and Actinomadura macrotermitis sp. nov., isolated from the gut of fungus growing-termite Macrotermes natalensis.</title>
        <authorList>
            <person name="Benndorf R."/>
            <person name="Martin K."/>
            <person name="Kuefner M."/>
            <person name="De Beer W."/>
            <person name="Kaster A.-K."/>
            <person name="Vollmers J."/>
            <person name="Poulsen M."/>
            <person name="Beemelmanns C."/>
        </authorList>
    </citation>
    <scope>NUCLEOTIDE SEQUENCE [LARGE SCALE GENOMIC DNA]</scope>
    <source>
        <strain evidence="7 8">RB68</strain>
    </source>
</reference>
<dbReference type="OrthoDB" id="5179231at2"/>
<sequence length="245" mass="26510">MTGRDDGTFLNVARLHAGYRAGRVLHGVDLGVAEGEICAILGPNGAGKTTLLRALCGMIRTEGVLRLAGADLPRRRPEAVARLGVAHVPEGRGTFAPLTVEENLRLGAYTRRGRTRIAADIDRVYGYFPVLKERRAQAAGSLSGGEQQMVAIGRALMSRPRLILLDEPSLGLAPLVTRELFHIVKTVNEEERTTVILVEQNAHLTLEFAHRAHVLETGRIVLSGSAQEIRDDEQTARAYLGIGVG</sequence>
<dbReference type="InterPro" id="IPR003439">
    <property type="entry name" value="ABC_transporter-like_ATP-bd"/>
</dbReference>
<dbReference type="PANTHER" id="PTHR43820:SF4">
    <property type="entry name" value="HIGH-AFFINITY BRANCHED-CHAIN AMINO ACID TRANSPORT ATP-BINDING PROTEIN LIVF"/>
    <property type="match status" value="1"/>
</dbReference>
<dbReference type="EMBL" id="WEGH01000003">
    <property type="protein sequence ID" value="MQY06271.1"/>
    <property type="molecule type" value="Genomic_DNA"/>
</dbReference>
<keyword evidence="3" id="KW-0547">Nucleotide-binding</keyword>
<dbReference type="Pfam" id="PF00005">
    <property type="entry name" value="ABC_tran"/>
    <property type="match status" value="1"/>
</dbReference>
<evidence type="ECO:0000313" key="7">
    <source>
        <dbReference type="EMBL" id="MQY06271.1"/>
    </source>
</evidence>
<dbReference type="SUPFAM" id="SSF52540">
    <property type="entry name" value="P-loop containing nucleoside triphosphate hydrolases"/>
    <property type="match status" value="1"/>
</dbReference>
<evidence type="ECO:0000256" key="2">
    <source>
        <dbReference type="ARBA" id="ARBA00022448"/>
    </source>
</evidence>